<accession>A0A1H6EBQ4</accession>
<evidence type="ECO:0000313" key="4">
    <source>
        <dbReference type="Proteomes" id="UP000236754"/>
    </source>
</evidence>
<dbReference type="InterPro" id="IPR049349">
    <property type="entry name" value="DUF2264_N"/>
</dbReference>
<dbReference type="Proteomes" id="UP000236754">
    <property type="component" value="Unassembled WGS sequence"/>
</dbReference>
<name>A0A1H6EBQ4_9ACTN</name>
<evidence type="ECO:0000259" key="2">
    <source>
        <dbReference type="Pfam" id="PF10022"/>
    </source>
</evidence>
<dbReference type="EMBL" id="FNVU01000032">
    <property type="protein sequence ID" value="SEG95172.1"/>
    <property type="molecule type" value="Genomic_DNA"/>
</dbReference>
<feature type="domain" description="DUF2264" evidence="2">
    <location>
        <begin position="18"/>
        <end position="372"/>
    </location>
</feature>
<dbReference type="PANTHER" id="PTHR35339">
    <property type="entry name" value="LINALOOL DEHYDRATASE_ISOMERASE DOMAIN-CONTAINING PROTEIN"/>
    <property type="match status" value="1"/>
</dbReference>
<feature type="compositionally biased region" description="Basic and acidic residues" evidence="1">
    <location>
        <begin position="516"/>
        <end position="538"/>
    </location>
</feature>
<proteinExistence type="predicted"/>
<reference evidence="3 4" key="1">
    <citation type="submission" date="2016-10" db="EMBL/GenBank/DDBJ databases">
        <authorList>
            <person name="de Groot N.N."/>
        </authorList>
    </citation>
    <scope>NUCLEOTIDE SEQUENCE [LARGE SCALE GENOMIC DNA]</scope>
    <source>
        <strain evidence="3 4">CGMCC 4.2023</strain>
    </source>
</reference>
<gene>
    <name evidence="3" type="ORF">SAMN05216223_13245</name>
</gene>
<dbReference type="Pfam" id="PF10022">
    <property type="entry name" value="DUF2264"/>
    <property type="match status" value="1"/>
</dbReference>
<feature type="region of interest" description="Disordered" evidence="1">
    <location>
        <begin position="516"/>
        <end position="542"/>
    </location>
</feature>
<protein>
    <recommendedName>
        <fullName evidence="2">DUF2264 domain-containing protein</fullName>
    </recommendedName>
</protein>
<dbReference type="AlphaFoldDB" id="A0A1H6EBQ4"/>
<organism evidence="3 4">
    <name type="scientific">Actinacidiphila yanglinensis</name>
    <dbReference type="NCBI Taxonomy" id="310779"/>
    <lineage>
        <taxon>Bacteria</taxon>
        <taxon>Bacillati</taxon>
        <taxon>Actinomycetota</taxon>
        <taxon>Actinomycetes</taxon>
        <taxon>Kitasatosporales</taxon>
        <taxon>Streptomycetaceae</taxon>
        <taxon>Actinacidiphila</taxon>
    </lineage>
</organism>
<keyword evidence="4" id="KW-1185">Reference proteome</keyword>
<dbReference type="PANTHER" id="PTHR35339:SF4">
    <property type="entry name" value="LINALOOL DEHYDRATASE_ISOMERASE DOMAIN-CONTAINING PROTEIN"/>
    <property type="match status" value="1"/>
</dbReference>
<dbReference type="OrthoDB" id="9813465at2"/>
<dbReference type="RefSeq" id="WP_103890956.1">
    <property type="nucleotide sequence ID" value="NZ_FNVU01000032.1"/>
</dbReference>
<dbReference type="InterPro" id="IPR016624">
    <property type="entry name" value="UCP014753"/>
</dbReference>
<evidence type="ECO:0000256" key="1">
    <source>
        <dbReference type="SAM" id="MobiDB-lite"/>
    </source>
</evidence>
<evidence type="ECO:0000313" key="3">
    <source>
        <dbReference type="EMBL" id="SEG95172.1"/>
    </source>
</evidence>
<sequence>MTQPPAPDRDLSPYTGWTRAHWTAAADRLLSGVRPFASDGNALIDLPGDHPSDSGRWCDGLEGFARTFLLAAFRLGGHPPVSHGPLAQLADFYARGLAHGTDPRAADRWPTLREKGQAKVECASIALALHLTRGWIWDRLHDDVRARTVAWMSAMLGAATPANNWLWFRCVTEAFLRSVGGPWSPADIAHAIERTESWYAGDGWYSDGDFGAGPRNFDHYNGWAMLFYPLWYCAISGPDAEPGLRQRYSGRLDRHLADAQYLVGADGGPLFHGRSLTYRFATLAPFWTGALFDATPLSPGLTRRIGSGVLRYFLRSGAVDAHGLLPLGWHGAFPAIRQTYSGAGSPYWASKGFAGLLLPADHPVWTAVEEPLPVERGDVHVTLTAPGWLVSGTRGDGVVRVVNHGGDHTAPGRTGFDEPCYDRYAYSTACGPDLGEPDPAAPVDSHVALIAADGRASVRRPYQRLFLRGRVGVSRHRAHWPHEPARHGDPPRTRLGPVLTTASVLRGAVEVRIVRIDGPDSRTDEPFPADEPHARPPDRPGPWRLRVGGAALAAAWPDALVTGTGGGSARVTAPDRGLTSAVLMLSGAGRYGVIRRRDANAFGRWSACPWVETAAPVVSGEIHTVAVVLGGSDNTPAGVRIAVRRGGPDEPGDVVTVTWPDGACDVVPLDPEPTAPAAAGPPGPRP</sequence>